<evidence type="ECO:0000256" key="6">
    <source>
        <dbReference type="SAM" id="MobiDB-lite"/>
    </source>
</evidence>
<dbReference type="InterPro" id="IPR028215">
    <property type="entry name" value="Refilin"/>
</dbReference>
<evidence type="ECO:0000256" key="3">
    <source>
        <dbReference type="ARBA" id="ARBA00011189"/>
    </source>
</evidence>
<accession>A0A9D3T4H6</accession>
<dbReference type="GO" id="GO:0061182">
    <property type="term" value="P:negative regulation of chondrocyte development"/>
    <property type="evidence" value="ECO:0007669"/>
    <property type="project" value="TreeGrafter"/>
</dbReference>
<comment type="caution">
    <text evidence="7">The sequence shown here is derived from an EMBL/GenBank/DDBJ whole genome shotgun (WGS) entry which is preliminary data.</text>
</comment>
<dbReference type="AlphaFoldDB" id="A0A9D3T4H6"/>
<dbReference type="GO" id="GO:1900158">
    <property type="term" value="P:negative regulation of bone mineralization involved in bone maturation"/>
    <property type="evidence" value="ECO:0007669"/>
    <property type="project" value="TreeGrafter"/>
</dbReference>
<comment type="similarity">
    <text evidence="2">Belongs to the Refilin family.</text>
</comment>
<evidence type="ECO:0000313" key="7">
    <source>
        <dbReference type="EMBL" id="KAG7470594.1"/>
    </source>
</evidence>
<protein>
    <recommendedName>
        <fullName evidence="9">Refilin B</fullName>
    </recommendedName>
</protein>
<dbReference type="GO" id="GO:0032432">
    <property type="term" value="C:actin filament bundle"/>
    <property type="evidence" value="ECO:0007669"/>
    <property type="project" value="TreeGrafter"/>
</dbReference>
<keyword evidence="8" id="KW-1185">Reference proteome</keyword>
<keyword evidence="4" id="KW-0963">Cytoplasm</keyword>
<sequence length="216" mass="24028">MVGRLSLKNVTDDDPLDMSCKAERALDSPDSGLPPSPSPSAWLQPVGTEKGAVSLRSQDERRAAPVDVAAAGTVPLLHPLSYGEGIELDPLPPKEVRYTSSVRYDSDRHFIHDVSLQPRGLGLESCSQTVLVLPHSTWRRYRTQLELHPRLRPQRYQSTTIVYPKHARAIYTTQLRYDCRRSAKRFLCSVELESADGRCVQQSEAGHCPAGNVLID</sequence>
<dbReference type="EMBL" id="JAFDVH010000009">
    <property type="protein sequence ID" value="KAG7470594.1"/>
    <property type="molecule type" value="Genomic_DNA"/>
</dbReference>
<dbReference type="Proteomes" id="UP001046870">
    <property type="component" value="Chromosome 9"/>
</dbReference>
<dbReference type="OrthoDB" id="9932345at2759"/>
<evidence type="ECO:0000256" key="5">
    <source>
        <dbReference type="ARBA" id="ARBA00023212"/>
    </source>
</evidence>
<reference evidence="7" key="1">
    <citation type="submission" date="2021-01" db="EMBL/GenBank/DDBJ databases">
        <authorList>
            <person name="Zahm M."/>
            <person name="Roques C."/>
            <person name="Cabau C."/>
            <person name="Klopp C."/>
            <person name="Donnadieu C."/>
            <person name="Jouanno E."/>
            <person name="Lampietro C."/>
            <person name="Louis A."/>
            <person name="Herpin A."/>
            <person name="Echchiki A."/>
            <person name="Berthelot C."/>
            <person name="Parey E."/>
            <person name="Roest-Crollius H."/>
            <person name="Braasch I."/>
            <person name="Postlethwait J."/>
            <person name="Bobe J."/>
            <person name="Montfort J."/>
            <person name="Bouchez O."/>
            <person name="Begum T."/>
            <person name="Mejri S."/>
            <person name="Adams A."/>
            <person name="Chen W.-J."/>
            <person name="Guiguen Y."/>
        </authorList>
    </citation>
    <scope>NUCLEOTIDE SEQUENCE</scope>
    <source>
        <strain evidence="7">YG-15Mar2019-1</strain>
        <tissue evidence="7">Brain</tissue>
    </source>
</reference>
<comment type="subcellular location">
    <subcellularLocation>
        <location evidence="1">Cytoplasm</location>
        <location evidence="1">Cytoskeleton</location>
    </subcellularLocation>
</comment>
<dbReference type="GO" id="GO:0048705">
    <property type="term" value="P:skeletal system morphogenesis"/>
    <property type="evidence" value="ECO:0007669"/>
    <property type="project" value="TreeGrafter"/>
</dbReference>
<dbReference type="PANTHER" id="PTHR31848">
    <property type="match status" value="1"/>
</dbReference>
<evidence type="ECO:0008006" key="9">
    <source>
        <dbReference type="Google" id="ProtNLM"/>
    </source>
</evidence>
<name>A0A9D3T4H6_MEGAT</name>
<keyword evidence="5" id="KW-0206">Cytoskeleton</keyword>
<gene>
    <name evidence="7" type="ORF">MATL_G00115430</name>
</gene>
<organism evidence="7 8">
    <name type="scientific">Megalops atlanticus</name>
    <name type="common">Tarpon</name>
    <name type="synonym">Clupea gigantea</name>
    <dbReference type="NCBI Taxonomy" id="7932"/>
    <lineage>
        <taxon>Eukaryota</taxon>
        <taxon>Metazoa</taxon>
        <taxon>Chordata</taxon>
        <taxon>Craniata</taxon>
        <taxon>Vertebrata</taxon>
        <taxon>Euteleostomi</taxon>
        <taxon>Actinopterygii</taxon>
        <taxon>Neopterygii</taxon>
        <taxon>Teleostei</taxon>
        <taxon>Elopiformes</taxon>
        <taxon>Megalopidae</taxon>
        <taxon>Megalops</taxon>
    </lineage>
</organism>
<evidence type="ECO:0000256" key="2">
    <source>
        <dbReference type="ARBA" id="ARBA00009886"/>
    </source>
</evidence>
<dbReference type="GO" id="GO:0031005">
    <property type="term" value="F:filamin binding"/>
    <property type="evidence" value="ECO:0007669"/>
    <property type="project" value="InterPro"/>
</dbReference>
<dbReference type="GO" id="GO:0061572">
    <property type="term" value="P:actin filament bundle organization"/>
    <property type="evidence" value="ECO:0007669"/>
    <property type="project" value="InterPro"/>
</dbReference>
<evidence type="ECO:0000256" key="1">
    <source>
        <dbReference type="ARBA" id="ARBA00004245"/>
    </source>
</evidence>
<evidence type="ECO:0000256" key="4">
    <source>
        <dbReference type="ARBA" id="ARBA00022490"/>
    </source>
</evidence>
<dbReference type="PANTHER" id="PTHR31848:SF2">
    <property type="entry name" value="REFILIN-B"/>
    <property type="match status" value="1"/>
</dbReference>
<dbReference type="Pfam" id="PF15068">
    <property type="entry name" value="FAM101"/>
    <property type="match status" value="1"/>
</dbReference>
<comment type="subunit">
    <text evidence="3">Interacts with FLNA and FLNB.</text>
</comment>
<proteinExistence type="inferred from homology"/>
<evidence type="ECO:0000313" key="8">
    <source>
        <dbReference type="Proteomes" id="UP001046870"/>
    </source>
</evidence>
<feature type="region of interest" description="Disordered" evidence="6">
    <location>
        <begin position="23"/>
        <end position="54"/>
    </location>
</feature>